<feature type="compositionally biased region" description="Basic and acidic residues" evidence="3">
    <location>
        <begin position="481"/>
        <end position="491"/>
    </location>
</feature>
<dbReference type="GO" id="GO:0005737">
    <property type="term" value="C:cytoplasm"/>
    <property type="evidence" value="ECO:0007669"/>
    <property type="project" value="TreeGrafter"/>
</dbReference>
<dbReference type="Gene3D" id="3.60.20.30">
    <property type="entry name" value="(Glycosyl)asparaginase"/>
    <property type="match status" value="1"/>
</dbReference>
<feature type="compositionally biased region" description="Basic residues" evidence="3">
    <location>
        <begin position="442"/>
        <end position="454"/>
    </location>
</feature>
<feature type="site" description="Cleavage; by autolysis" evidence="2">
    <location>
        <begin position="251"/>
        <end position="252"/>
    </location>
</feature>
<feature type="active site" description="Nucleophile" evidence="1">
    <location>
        <position position="252"/>
    </location>
</feature>
<feature type="region of interest" description="Disordered" evidence="3">
    <location>
        <begin position="481"/>
        <end position="545"/>
    </location>
</feature>
<protein>
    <submittedName>
        <fullName evidence="4">L-asparaginase</fullName>
    </submittedName>
</protein>
<dbReference type="GO" id="GO:0004298">
    <property type="term" value="F:threonine-type endopeptidase activity"/>
    <property type="evidence" value="ECO:0007669"/>
    <property type="project" value="InterPro"/>
</dbReference>
<comment type="caution">
    <text evidence="4">The sequence shown here is derived from an EMBL/GenBank/DDBJ whole genome shotgun (WGS) entry which is preliminary data.</text>
</comment>
<dbReference type="PANTHER" id="PTHR10188">
    <property type="entry name" value="L-ASPARAGINASE"/>
    <property type="match status" value="1"/>
</dbReference>
<organism evidence="4 5">
    <name type="scientific">Drechslerella dactyloides</name>
    <name type="common">Nematode-trapping fungus</name>
    <name type="synonym">Arthrobotrys dactyloides</name>
    <dbReference type="NCBI Taxonomy" id="74499"/>
    <lineage>
        <taxon>Eukaryota</taxon>
        <taxon>Fungi</taxon>
        <taxon>Dikarya</taxon>
        <taxon>Ascomycota</taxon>
        <taxon>Pezizomycotina</taxon>
        <taxon>Orbiliomycetes</taxon>
        <taxon>Orbiliales</taxon>
        <taxon>Orbiliaceae</taxon>
        <taxon>Drechslerella</taxon>
    </lineage>
</organism>
<reference evidence="4" key="1">
    <citation type="submission" date="2023-01" db="EMBL/GenBank/DDBJ databases">
        <title>The chitinases involved in constricting ring structure development in the nematode-trapping fungus Drechslerella dactyloides.</title>
        <authorList>
            <person name="Wang R."/>
            <person name="Zhang L."/>
            <person name="Tang P."/>
            <person name="Li S."/>
            <person name="Liang L."/>
        </authorList>
    </citation>
    <scope>NUCLEOTIDE SEQUENCE</scope>
    <source>
        <strain evidence="4">YMF1.00031</strain>
    </source>
</reference>
<evidence type="ECO:0000256" key="1">
    <source>
        <dbReference type="PIRSR" id="PIRSR600246-1"/>
    </source>
</evidence>
<evidence type="ECO:0000313" key="4">
    <source>
        <dbReference type="EMBL" id="KAJ6258788.1"/>
    </source>
</evidence>
<dbReference type="InterPro" id="IPR000246">
    <property type="entry name" value="Peptidase_T2"/>
</dbReference>
<dbReference type="CDD" id="cd04514">
    <property type="entry name" value="Taspase1_like"/>
    <property type="match status" value="1"/>
</dbReference>
<evidence type="ECO:0000256" key="2">
    <source>
        <dbReference type="PIRSR" id="PIRSR600246-3"/>
    </source>
</evidence>
<gene>
    <name evidence="4" type="ORF">Dda_6842</name>
</gene>
<evidence type="ECO:0000256" key="3">
    <source>
        <dbReference type="SAM" id="MobiDB-lite"/>
    </source>
</evidence>
<sequence length="545" mass="58642">MGPRRQGTASTDQSLYTTVRCYPSGFDHPDYSCIVVHAGAGYHSTENEQKHLGACRNACQAAMAALKTGGTAIDAVEIAIRILEDDPVTNCGYGSNLNFDGAVEADASIMDSFGRTGAVGATPEIQNPISLARLILERSSQPMSLKRVPPNFVVGEGAVDYARDQQFPVSSPEALVAHSSRVRFSKWQKEIEYQEIMKRKGKWEKVQVINLPHLGATTRPISQAGSALPPTPSELPGTPQLLKQNVDVVTDTVGAICIDRYGNMAAGSSSGGIGMKQPGRVGPAALIGVGTFVKDRGERQVGTVVSGTGEHMLHALISAQAVNRLYDAEDEMEAMKVIINDDFMGAQGYGKANVWGEAAIGVMSLKAENVGTGKRAITFVFGHNTDSFALASMCSNDSVPKTIMSRTSREPKLAIGGFCRFLQMQPKPSNDDLDAVDAPAKASKRERFRRVKKASQIRADKKNSVVSGLEGLHIDGRLNEVPSRENLIHDDENSDPGEDTGTSLELPETPDNQEHDRSDWLIEFDGHERSSSDVDSEPESLSVSG</sequence>
<dbReference type="AlphaFoldDB" id="A0AAD6NJ97"/>
<dbReference type="InterPro" id="IPR037464">
    <property type="entry name" value="Taspase1"/>
</dbReference>
<dbReference type="Pfam" id="PF01112">
    <property type="entry name" value="Asparaginase_2"/>
    <property type="match status" value="1"/>
</dbReference>
<feature type="region of interest" description="Disordered" evidence="3">
    <location>
        <begin position="429"/>
        <end position="454"/>
    </location>
</feature>
<evidence type="ECO:0000313" key="5">
    <source>
        <dbReference type="Proteomes" id="UP001221413"/>
    </source>
</evidence>
<dbReference type="GO" id="GO:0051604">
    <property type="term" value="P:protein maturation"/>
    <property type="evidence" value="ECO:0007669"/>
    <property type="project" value="TreeGrafter"/>
</dbReference>
<dbReference type="InterPro" id="IPR029055">
    <property type="entry name" value="Ntn_hydrolases_N"/>
</dbReference>
<dbReference type="PANTHER" id="PTHR10188:SF8">
    <property type="entry name" value="THREONINE ASPARTASE 1"/>
    <property type="match status" value="1"/>
</dbReference>
<name>A0AAD6NJ97_DREDA</name>
<dbReference type="SUPFAM" id="SSF56235">
    <property type="entry name" value="N-terminal nucleophile aminohydrolases (Ntn hydrolases)"/>
    <property type="match status" value="1"/>
</dbReference>
<dbReference type="EMBL" id="JAQGDS010000008">
    <property type="protein sequence ID" value="KAJ6258788.1"/>
    <property type="molecule type" value="Genomic_DNA"/>
</dbReference>
<feature type="compositionally biased region" description="Basic and acidic residues" evidence="3">
    <location>
        <begin position="512"/>
        <end position="532"/>
    </location>
</feature>
<dbReference type="Proteomes" id="UP001221413">
    <property type="component" value="Unassembled WGS sequence"/>
</dbReference>
<keyword evidence="5" id="KW-1185">Reference proteome</keyword>
<accession>A0AAD6NJ97</accession>
<proteinExistence type="predicted"/>